<evidence type="ECO:0000256" key="20">
    <source>
        <dbReference type="SAM" id="Phobius"/>
    </source>
</evidence>
<dbReference type="PANTHER" id="PTHR27007">
    <property type="match status" value="1"/>
</dbReference>
<dbReference type="PROSITE" id="PS00107">
    <property type="entry name" value="PROTEIN_KINASE_ATP"/>
    <property type="match status" value="1"/>
</dbReference>
<keyword evidence="13 24" id="KW-0418">Kinase</keyword>
<dbReference type="PROSITE" id="PS50011">
    <property type="entry name" value="PROTEIN_KINASE_DOM"/>
    <property type="match status" value="1"/>
</dbReference>
<dbReference type="Proteomes" id="UP000515211">
    <property type="component" value="Chromosome 5"/>
</dbReference>
<dbReference type="InterPro" id="IPR008271">
    <property type="entry name" value="Ser/Thr_kinase_AS"/>
</dbReference>
<dbReference type="PROSITE" id="PS00108">
    <property type="entry name" value="PROTEIN_KINASE_ST"/>
    <property type="match status" value="1"/>
</dbReference>
<keyword evidence="11" id="KW-0430">Lectin</keyword>
<evidence type="ECO:0000256" key="16">
    <source>
        <dbReference type="ARBA" id="ARBA00023136"/>
    </source>
</evidence>
<protein>
    <recommendedName>
        <fullName evidence="5">non-specific serine/threonine protein kinase</fullName>
        <ecNumber evidence="5">2.7.11.1</ecNumber>
    </recommendedName>
</protein>
<evidence type="ECO:0000256" key="3">
    <source>
        <dbReference type="ARBA" id="ARBA00008536"/>
    </source>
</evidence>
<dbReference type="RefSeq" id="XP_015963432.1">
    <property type="nucleotide sequence ID" value="XM_016107946.3"/>
</dbReference>
<dbReference type="GO" id="GO:0030246">
    <property type="term" value="F:carbohydrate binding"/>
    <property type="evidence" value="ECO:0007669"/>
    <property type="project" value="UniProtKB-KW"/>
</dbReference>
<evidence type="ECO:0000256" key="21">
    <source>
        <dbReference type="SAM" id="SignalP"/>
    </source>
</evidence>
<dbReference type="SUPFAM" id="SSF49899">
    <property type="entry name" value="Concanavalin A-like lectins/glucanases"/>
    <property type="match status" value="1"/>
</dbReference>
<dbReference type="KEGG" id="adu:107487329"/>
<keyword evidence="16 20" id="KW-0472">Membrane</keyword>
<dbReference type="InterPro" id="IPR011009">
    <property type="entry name" value="Kinase-like_dom_sf"/>
</dbReference>
<evidence type="ECO:0000256" key="11">
    <source>
        <dbReference type="ARBA" id="ARBA00022734"/>
    </source>
</evidence>
<evidence type="ECO:0000256" key="13">
    <source>
        <dbReference type="ARBA" id="ARBA00022777"/>
    </source>
</evidence>
<dbReference type="PROSITE" id="PS00307">
    <property type="entry name" value="LECTIN_LEGUME_BETA"/>
    <property type="match status" value="1"/>
</dbReference>
<dbReference type="GO" id="GO:0004674">
    <property type="term" value="F:protein serine/threonine kinase activity"/>
    <property type="evidence" value="ECO:0007669"/>
    <property type="project" value="UniProtKB-KW"/>
</dbReference>
<dbReference type="GeneID" id="107487329"/>
<reference evidence="24" key="2">
    <citation type="submission" date="2025-08" db="UniProtKB">
        <authorList>
            <consortium name="RefSeq"/>
        </authorList>
    </citation>
    <scope>IDENTIFICATION</scope>
    <source>
        <tissue evidence="24">Whole plant</tissue>
    </source>
</reference>
<dbReference type="Gene3D" id="1.10.510.10">
    <property type="entry name" value="Transferase(Phosphotransferase) domain 1"/>
    <property type="match status" value="1"/>
</dbReference>
<evidence type="ECO:0000256" key="8">
    <source>
        <dbReference type="ARBA" id="ARBA00022679"/>
    </source>
</evidence>
<evidence type="ECO:0000256" key="2">
    <source>
        <dbReference type="ARBA" id="ARBA00007606"/>
    </source>
</evidence>
<gene>
    <name evidence="24" type="primary">LOC107487329</name>
</gene>
<evidence type="ECO:0000313" key="23">
    <source>
        <dbReference type="Proteomes" id="UP000515211"/>
    </source>
</evidence>
<keyword evidence="14 19" id="KW-0067">ATP-binding</keyword>
<dbReference type="Pfam" id="PF00069">
    <property type="entry name" value="Pkinase"/>
    <property type="match status" value="1"/>
</dbReference>
<dbReference type="GO" id="GO:0005886">
    <property type="term" value="C:plasma membrane"/>
    <property type="evidence" value="ECO:0007669"/>
    <property type="project" value="UniProtKB-SubCell"/>
</dbReference>
<dbReference type="EC" id="2.7.11.1" evidence="5"/>
<dbReference type="Gene3D" id="2.60.120.200">
    <property type="match status" value="1"/>
</dbReference>
<dbReference type="InterPro" id="IPR017441">
    <property type="entry name" value="Protein_kinase_ATP_BS"/>
</dbReference>
<evidence type="ECO:0000256" key="7">
    <source>
        <dbReference type="ARBA" id="ARBA00022527"/>
    </source>
</evidence>
<dbReference type="FunFam" id="3.30.200.20:FF:000320">
    <property type="entry name" value="probable L-type lectin-domain containing receptor kinase S.5"/>
    <property type="match status" value="1"/>
</dbReference>
<evidence type="ECO:0000256" key="4">
    <source>
        <dbReference type="ARBA" id="ARBA00010217"/>
    </source>
</evidence>
<keyword evidence="18" id="KW-0325">Glycoprotein</keyword>
<evidence type="ECO:0000259" key="22">
    <source>
        <dbReference type="PROSITE" id="PS50011"/>
    </source>
</evidence>
<keyword evidence="23" id="KW-1185">Reference proteome</keyword>
<feature type="domain" description="Protein kinase" evidence="22">
    <location>
        <begin position="356"/>
        <end position="645"/>
    </location>
</feature>
<evidence type="ECO:0000256" key="10">
    <source>
        <dbReference type="ARBA" id="ARBA00022729"/>
    </source>
</evidence>
<comment type="subcellular location">
    <subcellularLocation>
        <location evidence="1">Cell membrane</location>
        <topology evidence="1">Single-pass type I membrane protein</topology>
    </subcellularLocation>
</comment>
<proteinExistence type="inferred from homology"/>
<dbReference type="InterPro" id="IPR000719">
    <property type="entry name" value="Prot_kinase_dom"/>
</dbReference>
<dbReference type="GO" id="GO:0005524">
    <property type="term" value="F:ATP binding"/>
    <property type="evidence" value="ECO:0007669"/>
    <property type="project" value="UniProtKB-UniRule"/>
</dbReference>
<evidence type="ECO:0000256" key="5">
    <source>
        <dbReference type="ARBA" id="ARBA00012513"/>
    </source>
</evidence>
<name>A0A6P4DE11_ARADU</name>
<keyword evidence="9 20" id="KW-0812">Transmembrane</keyword>
<keyword evidence="8" id="KW-0808">Transferase</keyword>
<feature type="signal peptide" evidence="21">
    <location>
        <begin position="1"/>
        <end position="27"/>
    </location>
</feature>
<dbReference type="AlphaFoldDB" id="A0A6P4DE11"/>
<comment type="similarity">
    <text evidence="2">Belongs to the leguminous lectin family.</text>
</comment>
<dbReference type="CDD" id="cd14066">
    <property type="entry name" value="STKc_IRAK"/>
    <property type="match status" value="1"/>
</dbReference>
<evidence type="ECO:0000256" key="1">
    <source>
        <dbReference type="ARBA" id="ARBA00004251"/>
    </source>
</evidence>
<dbReference type="FunFam" id="1.10.510.10:FF:000444">
    <property type="entry name" value="probable L-type lectin-domain containing receptor kinase S.5"/>
    <property type="match status" value="1"/>
</dbReference>
<comment type="similarity">
    <text evidence="4">In the C-terminal section; belongs to the protein kinase superfamily. Ser/Thr protein kinase family.</text>
</comment>
<keyword evidence="15 20" id="KW-1133">Transmembrane helix</keyword>
<organism evidence="23 24">
    <name type="scientific">Arachis duranensis</name>
    <name type="common">Wild peanut</name>
    <dbReference type="NCBI Taxonomy" id="130453"/>
    <lineage>
        <taxon>Eukaryota</taxon>
        <taxon>Viridiplantae</taxon>
        <taxon>Streptophyta</taxon>
        <taxon>Embryophyta</taxon>
        <taxon>Tracheophyta</taxon>
        <taxon>Spermatophyta</taxon>
        <taxon>Magnoliopsida</taxon>
        <taxon>eudicotyledons</taxon>
        <taxon>Gunneridae</taxon>
        <taxon>Pentapetalae</taxon>
        <taxon>rosids</taxon>
        <taxon>fabids</taxon>
        <taxon>Fabales</taxon>
        <taxon>Fabaceae</taxon>
        <taxon>Papilionoideae</taxon>
        <taxon>50 kb inversion clade</taxon>
        <taxon>dalbergioids sensu lato</taxon>
        <taxon>Dalbergieae</taxon>
        <taxon>Pterocarpus clade</taxon>
        <taxon>Arachis</taxon>
    </lineage>
</organism>
<feature type="transmembrane region" description="Helical" evidence="20">
    <location>
        <begin position="291"/>
        <end position="317"/>
    </location>
</feature>
<evidence type="ECO:0000256" key="14">
    <source>
        <dbReference type="ARBA" id="ARBA00022840"/>
    </source>
</evidence>
<feature type="chain" id="PRO_5028460874" description="non-specific serine/threonine protein kinase" evidence="21">
    <location>
        <begin position="28"/>
        <end position="670"/>
    </location>
</feature>
<feature type="binding site" evidence="19">
    <location>
        <position position="386"/>
    </location>
    <ligand>
        <name>ATP</name>
        <dbReference type="ChEBI" id="CHEBI:30616"/>
    </ligand>
</feature>
<keyword evidence="10 21" id="KW-0732">Signal</keyword>
<dbReference type="Pfam" id="PF00139">
    <property type="entry name" value="Lectin_legB"/>
    <property type="match status" value="1"/>
</dbReference>
<evidence type="ECO:0000256" key="18">
    <source>
        <dbReference type="ARBA" id="ARBA00023180"/>
    </source>
</evidence>
<evidence type="ECO:0000256" key="17">
    <source>
        <dbReference type="ARBA" id="ARBA00023170"/>
    </source>
</evidence>
<evidence type="ECO:0000256" key="9">
    <source>
        <dbReference type="ARBA" id="ARBA00022692"/>
    </source>
</evidence>
<dbReference type="SMART" id="SM00220">
    <property type="entry name" value="S_TKc"/>
    <property type="match status" value="1"/>
</dbReference>
<keyword evidence="7" id="KW-0723">Serine/threonine-protein kinase</keyword>
<dbReference type="InterPro" id="IPR013320">
    <property type="entry name" value="ConA-like_dom_sf"/>
</dbReference>
<keyword evidence="12 19" id="KW-0547">Nucleotide-binding</keyword>
<evidence type="ECO:0000256" key="19">
    <source>
        <dbReference type="PROSITE-ProRule" id="PRU10141"/>
    </source>
</evidence>
<accession>A0A6P4DE11</accession>
<dbReference type="InterPro" id="IPR001220">
    <property type="entry name" value="Legume_lectin_dom"/>
</dbReference>
<keyword evidence="17 24" id="KW-0675">Receptor</keyword>
<sequence length="670" mass="74880">MDSRRWLYLGSATTFAILQLFLVVVLSQETQKYNFGPFNDSMINRELYVIPMAWLNFGALQLSPDSVVDGTLRNKSGRVFINKPFKLWDDTRIASFNTSFLMNIYPVVNNTPGEGIAFIIGPSLSIPPLSYGQYLGLTNQLTDGNSSNQIVAVEFDTVKQDFDPDDNHVGLDINGVVSKVTVPLSKFGFKLAASNPRFYMVWVEYDGVKKEMEVYMAESQYHYHGPIVAEKPSKAVLSSHLDLKGLVNDMSYFGFSASTGNYFELNAIVRWNLSVEVLPNNNMSSARNDNYWWKTGVGVVVGAPLLALLITGVMPFLRRKIRESGSDPKLLSTLRRLPGTPSEFRFRELKIATNNFHDSNKLGQGGFGIVYRGTLPKEKLQMAVKKFSRDSIKGISDFLAELTIINRLRHKNLVRLLGWCHNKGTLLLVYEYMPNGSLDNHIFFEKGTTKTPLSWSLRYKILLDVAFALNYLHNEYDQKVVHRDLKASNIMLDSDFNARLGDFGLARTLDNEKTSYAEGVPAGTRGYIAPECLYTGKATCESDVYGFGAVLLEVVCGQRPWAKIGGHHFLVGWVWQLHGEGKILEAVDLRLGNDFVAEEAERILTLGLACSHPMAPVRPKMQTIIQIISGSVPVPQVPPFKPPFVWPAVDQGPTAATLECSPINTTFFAR</sequence>
<dbReference type="InterPro" id="IPR050528">
    <property type="entry name" value="L-type_Lectin-RKs"/>
</dbReference>
<dbReference type="SUPFAM" id="SSF56112">
    <property type="entry name" value="Protein kinase-like (PK-like)"/>
    <property type="match status" value="1"/>
</dbReference>
<evidence type="ECO:0000313" key="24">
    <source>
        <dbReference type="RefSeq" id="XP_015963432.1"/>
    </source>
</evidence>
<reference evidence="23" key="1">
    <citation type="journal article" date="2016" name="Nat. Genet.">
        <title>The genome sequences of Arachis duranensis and Arachis ipaensis, the diploid ancestors of cultivated peanut.</title>
        <authorList>
            <person name="Bertioli D.J."/>
            <person name="Cannon S.B."/>
            <person name="Froenicke L."/>
            <person name="Huang G."/>
            <person name="Farmer A.D."/>
            <person name="Cannon E.K."/>
            <person name="Liu X."/>
            <person name="Gao D."/>
            <person name="Clevenger J."/>
            <person name="Dash S."/>
            <person name="Ren L."/>
            <person name="Moretzsohn M.C."/>
            <person name="Shirasawa K."/>
            <person name="Huang W."/>
            <person name="Vidigal B."/>
            <person name="Abernathy B."/>
            <person name="Chu Y."/>
            <person name="Niederhuth C.E."/>
            <person name="Umale P."/>
            <person name="Araujo A.C."/>
            <person name="Kozik A."/>
            <person name="Kim K.D."/>
            <person name="Burow M.D."/>
            <person name="Varshney R.K."/>
            <person name="Wang X."/>
            <person name="Zhang X."/>
            <person name="Barkley N."/>
            <person name="Guimaraes P.M."/>
            <person name="Isobe S."/>
            <person name="Guo B."/>
            <person name="Liao B."/>
            <person name="Stalker H.T."/>
            <person name="Schmitz R.J."/>
            <person name="Scheffler B.E."/>
            <person name="Leal-Bertioli S.C."/>
            <person name="Xun X."/>
            <person name="Jackson S.A."/>
            <person name="Michelmore R."/>
            <person name="Ozias-Akins P."/>
        </authorList>
    </citation>
    <scope>NUCLEOTIDE SEQUENCE [LARGE SCALE GENOMIC DNA]</scope>
    <source>
        <strain evidence="23">cv. V14167</strain>
    </source>
</reference>
<dbReference type="InterPro" id="IPR019825">
    <property type="entry name" value="Lectin_legB_Mn/Ca_BS"/>
</dbReference>
<dbReference type="CDD" id="cd06899">
    <property type="entry name" value="lectin_legume_LecRK_Arcelin_ConA"/>
    <property type="match status" value="1"/>
</dbReference>
<evidence type="ECO:0000256" key="15">
    <source>
        <dbReference type="ARBA" id="ARBA00022989"/>
    </source>
</evidence>
<evidence type="ECO:0000256" key="12">
    <source>
        <dbReference type="ARBA" id="ARBA00022741"/>
    </source>
</evidence>
<comment type="similarity">
    <text evidence="3">In the N-terminal section; belongs to the leguminous lectin family.</text>
</comment>
<evidence type="ECO:0000256" key="6">
    <source>
        <dbReference type="ARBA" id="ARBA00022475"/>
    </source>
</evidence>
<keyword evidence="6" id="KW-1003">Cell membrane</keyword>
<dbReference type="Gene3D" id="3.30.200.20">
    <property type="entry name" value="Phosphorylase Kinase, domain 1"/>
    <property type="match status" value="1"/>
</dbReference>